<feature type="active site" description="Proton donor/acceptor" evidence="7">
    <location>
        <position position="150"/>
    </location>
</feature>
<dbReference type="InterPro" id="IPR036237">
    <property type="entry name" value="Xyl_isomerase-like_sf"/>
</dbReference>
<dbReference type="GO" id="GO:0046487">
    <property type="term" value="P:glyoxylate metabolic process"/>
    <property type="evidence" value="ECO:0007669"/>
    <property type="project" value="TreeGrafter"/>
</dbReference>
<keyword evidence="10" id="KW-1185">Reference proteome</keyword>
<protein>
    <recommendedName>
        <fullName evidence="5">Putative hydroxypyruvate isomerase</fullName>
        <ecNumber evidence="4">5.3.1.22</ecNumber>
    </recommendedName>
</protein>
<keyword evidence="6" id="KW-0413">Isomerase</keyword>
<comment type="function">
    <text evidence="2">Catalyzes the reversible isomerization between hydroxypyruvate and 2-hydroxy-3-oxopropanoate (also termed tartronate semialdehyde).</text>
</comment>
<dbReference type="InterPro" id="IPR050417">
    <property type="entry name" value="Sugar_Epim/Isomerase"/>
</dbReference>
<dbReference type="PANTHER" id="PTHR43489">
    <property type="entry name" value="ISOMERASE"/>
    <property type="match status" value="1"/>
</dbReference>
<name>A0AAV5V5J1_9BILA</name>
<reference evidence="9" key="1">
    <citation type="submission" date="2023-10" db="EMBL/GenBank/DDBJ databases">
        <title>Genome assembly of Pristionchus species.</title>
        <authorList>
            <person name="Yoshida K."/>
            <person name="Sommer R.J."/>
        </authorList>
    </citation>
    <scope>NUCLEOTIDE SEQUENCE</scope>
    <source>
        <strain evidence="9">RS5133</strain>
    </source>
</reference>
<dbReference type="EMBL" id="BTSY01000002">
    <property type="protein sequence ID" value="GMT14621.1"/>
    <property type="molecule type" value="Genomic_DNA"/>
</dbReference>
<evidence type="ECO:0000256" key="4">
    <source>
        <dbReference type="ARBA" id="ARBA00012570"/>
    </source>
</evidence>
<feature type="active site" description="Proton donor/acceptor" evidence="7">
    <location>
        <position position="248"/>
    </location>
</feature>
<dbReference type="FunFam" id="3.20.20.150:FF:000007">
    <property type="entry name" value="Hydroxypyruvate isomerase"/>
    <property type="match status" value="1"/>
</dbReference>
<feature type="domain" description="Xylose isomerase-like TIM barrel" evidence="8">
    <location>
        <begin position="30"/>
        <end position="250"/>
    </location>
</feature>
<comment type="similarity">
    <text evidence="3">Belongs to the hyi family.</text>
</comment>
<dbReference type="InterPro" id="IPR026040">
    <property type="entry name" value="HyI-like"/>
</dbReference>
<evidence type="ECO:0000256" key="6">
    <source>
        <dbReference type="ARBA" id="ARBA00023235"/>
    </source>
</evidence>
<dbReference type="Gene3D" id="3.20.20.150">
    <property type="entry name" value="Divalent-metal-dependent TIM barrel enzymes"/>
    <property type="match status" value="1"/>
</dbReference>
<proteinExistence type="inferred from homology"/>
<evidence type="ECO:0000313" key="9">
    <source>
        <dbReference type="EMBL" id="GMT14621.1"/>
    </source>
</evidence>
<dbReference type="SUPFAM" id="SSF51658">
    <property type="entry name" value="Xylose isomerase-like"/>
    <property type="match status" value="1"/>
</dbReference>
<dbReference type="PIRSF" id="PIRSF006241">
    <property type="entry name" value="HyI"/>
    <property type="match status" value="1"/>
</dbReference>
<evidence type="ECO:0000313" key="10">
    <source>
        <dbReference type="Proteomes" id="UP001432322"/>
    </source>
</evidence>
<comment type="catalytic activity">
    <reaction evidence="1">
        <text>3-hydroxypyruvate = 2-hydroxy-3-oxopropanoate</text>
        <dbReference type="Rhea" id="RHEA:11952"/>
        <dbReference type="ChEBI" id="CHEBI:17180"/>
        <dbReference type="ChEBI" id="CHEBI:57978"/>
        <dbReference type="EC" id="5.3.1.22"/>
    </reaction>
</comment>
<evidence type="ECO:0000256" key="2">
    <source>
        <dbReference type="ARBA" id="ARBA00002968"/>
    </source>
</evidence>
<evidence type="ECO:0000256" key="1">
    <source>
        <dbReference type="ARBA" id="ARBA00000476"/>
    </source>
</evidence>
<feature type="non-terminal residue" evidence="9">
    <location>
        <position position="1"/>
    </location>
</feature>
<evidence type="ECO:0000259" key="8">
    <source>
        <dbReference type="Pfam" id="PF01261"/>
    </source>
</evidence>
<evidence type="ECO:0000256" key="5">
    <source>
        <dbReference type="ARBA" id="ARBA00017985"/>
    </source>
</evidence>
<dbReference type="GO" id="GO:0008903">
    <property type="term" value="F:hydroxypyruvate isomerase activity"/>
    <property type="evidence" value="ECO:0007669"/>
    <property type="project" value="UniProtKB-EC"/>
</dbReference>
<dbReference type="EC" id="5.3.1.22" evidence="4"/>
<dbReference type="AlphaFoldDB" id="A0AAV5V5J1"/>
<gene>
    <name evidence="9" type="ORF">PFISCL1PPCAC_5918</name>
</gene>
<comment type="caution">
    <text evidence="9">The sequence shown here is derived from an EMBL/GenBank/DDBJ whole genome shotgun (WGS) entry which is preliminary data.</text>
</comment>
<evidence type="ECO:0000256" key="7">
    <source>
        <dbReference type="PIRSR" id="PIRSR006241-50"/>
    </source>
</evidence>
<dbReference type="Proteomes" id="UP001432322">
    <property type="component" value="Unassembled WGS sequence"/>
</dbReference>
<accession>A0AAV5V5J1</accession>
<evidence type="ECO:0000256" key="3">
    <source>
        <dbReference type="ARBA" id="ARBA00005962"/>
    </source>
</evidence>
<organism evidence="9 10">
    <name type="scientific">Pristionchus fissidentatus</name>
    <dbReference type="NCBI Taxonomy" id="1538716"/>
    <lineage>
        <taxon>Eukaryota</taxon>
        <taxon>Metazoa</taxon>
        <taxon>Ecdysozoa</taxon>
        <taxon>Nematoda</taxon>
        <taxon>Chromadorea</taxon>
        <taxon>Rhabditida</taxon>
        <taxon>Rhabditina</taxon>
        <taxon>Diplogasteromorpha</taxon>
        <taxon>Diplogasteroidea</taxon>
        <taxon>Neodiplogasteridae</taxon>
        <taxon>Pristionchus</taxon>
    </lineage>
</organism>
<sequence>LLKIHFLRKMRVAANLTMLYTDVPLLARYERAAADGFKLVEVSLPYSEKAEDLKSAADSNGLSHILINAPAGNWSGGQRGIAALASHQIQFSKSIETSIEYAKTLQCRKVHVMAGIPTDSDLSNAATVFHENIRYASEKLGEHGMECLIEPINPITIPGYHLNSYDQALSIIDRLGLSNLSIQFDLFHAAQMSAGMPTNVDNWKKRIGHVQVAQSPSRGEPDTEGMIDYGRWFEWLKSSGEDWVIGCEYTPITKSFDWVNKFGLQF</sequence>
<dbReference type="PANTHER" id="PTHR43489:SF6">
    <property type="entry name" value="HYDROXYPYRUVATE ISOMERASE-RELATED"/>
    <property type="match status" value="1"/>
</dbReference>
<dbReference type="Pfam" id="PF01261">
    <property type="entry name" value="AP_endonuc_2"/>
    <property type="match status" value="1"/>
</dbReference>
<dbReference type="InterPro" id="IPR013022">
    <property type="entry name" value="Xyl_isomerase-like_TIM-brl"/>
</dbReference>